<organism evidence="1 2">
    <name type="scientific">Portunus trituberculatus</name>
    <name type="common">Swimming crab</name>
    <name type="synonym">Neptunus trituberculatus</name>
    <dbReference type="NCBI Taxonomy" id="210409"/>
    <lineage>
        <taxon>Eukaryota</taxon>
        <taxon>Metazoa</taxon>
        <taxon>Ecdysozoa</taxon>
        <taxon>Arthropoda</taxon>
        <taxon>Crustacea</taxon>
        <taxon>Multicrustacea</taxon>
        <taxon>Malacostraca</taxon>
        <taxon>Eumalacostraca</taxon>
        <taxon>Eucarida</taxon>
        <taxon>Decapoda</taxon>
        <taxon>Pleocyemata</taxon>
        <taxon>Brachyura</taxon>
        <taxon>Eubrachyura</taxon>
        <taxon>Portunoidea</taxon>
        <taxon>Portunidae</taxon>
        <taxon>Portuninae</taxon>
        <taxon>Portunus</taxon>
    </lineage>
</organism>
<accession>A0A5B7GZN4</accession>
<evidence type="ECO:0000313" key="1">
    <source>
        <dbReference type="EMBL" id="MPC62368.1"/>
    </source>
</evidence>
<dbReference type="Proteomes" id="UP000324222">
    <property type="component" value="Unassembled WGS sequence"/>
</dbReference>
<keyword evidence="2" id="KW-1185">Reference proteome</keyword>
<proteinExistence type="predicted"/>
<gene>
    <name evidence="1" type="ORF">E2C01_056453</name>
</gene>
<evidence type="ECO:0000313" key="2">
    <source>
        <dbReference type="Proteomes" id="UP000324222"/>
    </source>
</evidence>
<sequence>MSAAPPAPPKLKIGEGILPSLSRHRDLARPWHTRGLHGRIPQQN</sequence>
<dbReference type="EMBL" id="VSRR010019588">
    <property type="protein sequence ID" value="MPC62368.1"/>
    <property type="molecule type" value="Genomic_DNA"/>
</dbReference>
<name>A0A5B7GZN4_PORTR</name>
<comment type="caution">
    <text evidence="1">The sequence shown here is derived from an EMBL/GenBank/DDBJ whole genome shotgun (WGS) entry which is preliminary data.</text>
</comment>
<reference evidence="1 2" key="1">
    <citation type="submission" date="2019-05" db="EMBL/GenBank/DDBJ databases">
        <title>Another draft genome of Portunus trituberculatus and its Hox gene families provides insights of decapod evolution.</title>
        <authorList>
            <person name="Jeong J.-H."/>
            <person name="Song I."/>
            <person name="Kim S."/>
            <person name="Choi T."/>
            <person name="Kim D."/>
            <person name="Ryu S."/>
            <person name="Kim W."/>
        </authorList>
    </citation>
    <scope>NUCLEOTIDE SEQUENCE [LARGE SCALE GENOMIC DNA]</scope>
    <source>
        <tissue evidence="1">Muscle</tissue>
    </source>
</reference>
<protein>
    <submittedName>
        <fullName evidence="1">Uncharacterized protein</fullName>
    </submittedName>
</protein>
<dbReference type="AlphaFoldDB" id="A0A5B7GZN4"/>